<dbReference type="AlphaFoldDB" id="A0A1I1VFE9"/>
<name>A0A1I1VFE9_PSEOC</name>
<evidence type="ECO:0000313" key="1">
    <source>
        <dbReference type="EMBL" id="SFD81599.1"/>
    </source>
</evidence>
<keyword evidence="2" id="KW-1185">Reference proteome</keyword>
<sequence>MDTFNDWRPSRPSMGCRVGGVKGLQGRALPCAC</sequence>
<evidence type="ECO:0000313" key="2">
    <source>
        <dbReference type="Proteomes" id="UP000243950"/>
    </source>
</evidence>
<dbReference type="Proteomes" id="UP000243950">
    <property type="component" value="Unassembled WGS sequence"/>
</dbReference>
<gene>
    <name evidence="1" type="ORF">SAMN05216372_104299</name>
</gene>
<dbReference type="EMBL" id="FOMO01000004">
    <property type="protein sequence ID" value="SFD81599.1"/>
    <property type="molecule type" value="Genomic_DNA"/>
</dbReference>
<organism evidence="1 2">
    <name type="scientific">Pseudomonas straminea</name>
    <dbReference type="NCBI Taxonomy" id="47882"/>
    <lineage>
        <taxon>Bacteria</taxon>
        <taxon>Pseudomonadati</taxon>
        <taxon>Pseudomonadota</taxon>
        <taxon>Gammaproteobacteria</taxon>
        <taxon>Pseudomonadales</taxon>
        <taxon>Pseudomonadaceae</taxon>
        <taxon>Phytopseudomonas</taxon>
    </lineage>
</organism>
<reference evidence="2" key="1">
    <citation type="submission" date="2016-10" db="EMBL/GenBank/DDBJ databases">
        <authorList>
            <person name="Varghese N."/>
            <person name="Submissions S."/>
        </authorList>
    </citation>
    <scope>NUCLEOTIDE SEQUENCE [LARGE SCALE GENOMIC DNA]</scope>
    <source>
        <strain evidence="2">JCM 2783</strain>
    </source>
</reference>
<protein>
    <submittedName>
        <fullName evidence="1">Uncharacterized protein</fullName>
    </submittedName>
</protein>
<accession>A0A1I1VFE9</accession>
<proteinExistence type="predicted"/>